<comment type="similarity">
    <text evidence="2">Belongs to the eukaryotic RPC34/RPC39 RNA polymerase subunit family.</text>
</comment>
<sequence length="238" mass="27525">MVLQKILSFLESKVDGATEDQICAEFPSINKEELAKHLNMLINQKQIDIFNNGVTLCYKKSTEHKIEEEKIIYNLIKESGGKGMWLRDLSAKTHIPQNLISKLLKSLESRKQIKAVKSIKNNRKVYIAYDENPSEELTGGIFYNESNVDEEFINEMMKIIYTFIYKNSYSVDEEELNKFEDHVTIEMIYSFLDKSGVSAVKINLADLKILLKIMEYDGVVRQINNNGVIHYRAIKSKQ</sequence>
<evidence type="ECO:0000256" key="5">
    <source>
        <dbReference type="ARBA" id="ARBA00023242"/>
    </source>
</evidence>
<reference evidence="6 7" key="1">
    <citation type="submission" date="2019-01" db="EMBL/GenBank/DDBJ databases">
        <title>Genomes sequencing and comparative genomics of infectious freshwater microsporidia, Cucumispora dikerogammari and Thelohania contejeani.</title>
        <authorList>
            <person name="Cormier A."/>
            <person name="Giraud I."/>
            <person name="Wattier R."/>
            <person name="Teixeira M."/>
            <person name="Grandjean F."/>
            <person name="Rigaud T."/>
            <person name="Cordaux R."/>
        </authorList>
    </citation>
    <scope>NUCLEOTIDE SEQUENCE [LARGE SCALE GENOMIC DNA]</scope>
    <source>
        <strain evidence="6">T1</strain>
        <tissue evidence="6">Spores</tissue>
    </source>
</reference>
<gene>
    <name evidence="6" type="primary">rpc6</name>
    <name evidence="6" type="ORF">TCON_1097</name>
</gene>
<dbReference type="InterPro" id="IPR036390">
    <property type="entry name" value="WH_DNA-bd_sf"/>
</dbReference>
<dbReference type="InterPro" id="IPR007832">
    <property type="entry name" value="RNA_pol_Rpc34"/>
</dbReference>
<evidence type="ECO:0000256" key="2">
    <source>
        <dbReference type="ARBA" id="ARBA00011038"/>
    </source>
</evidence>
<dbReference type="Gene3D" id="1.10.10.10">
    <property type="entry name" value="Winged helix-like DNA-binding domain superfamily/Winged helix DNA-binding domain"/>
    <property type="match status" value="2"/>
</dbReference>
<organism evidence="6 7">
    <name type="scientific">Astathelohania contejeani</name>
    <dbReference type="NCBI Taxonomy" id="164912"/>
    <lineage>
        <taxon>Eukaryota</taxon>
        <taxon>Fungi</taxon>
        <taxon>Fungi incertae sedis</taxon>
        <taxon>Microsporidia</taxon>
        <taxon>Astathelohaniidae</taxon>
        <taxon>Astathelohania</taxon>
    </lineage>
</organism>
<evidence type="ECO:0000256" key="4">
    <source>
        <dbReference type="ARBA" id="ARBA00023163"/>
    </source>
</evidence>
<comment type="subcellular location">
    <subcellularLocation>
        <location evidence="1">Nucleus</location>
    </subcellularLocation>
</comment>
<evidence type="ECO:0000313" key="6">
    <source>
        <dbReference type="EMBL" id="KAF7683694.1"/>
    </source>
</evidence>
<dbReference type="InterPro" id="IPR016049">
    <property type="entry name" value="RNA_pol_Rpc34-like"/>
</dbReference>
<dbReference type="GO" id="GO:0000428">
    <property type="term" value="C:DNA-directed RNA polymerase complex"/>
    <property type="evidence" value="ECO:0007669"/>
    <property type="project" value="UniProtKB-KW"/>
</dbReference>
<evidence type="ECO:0000256" key="1">
    <source>
        <dbReference type="ARBA" id="ARBA00004123"/>
    </source>
</evidence>
<dbReference type="EMBL" id="SBIQ01000060">
    <property type="protein sequence ID" value="KAF7683694.1"/>
    <property type="molecule type" value="Genomic_DNA"/>
</dbReference>
<evidence type="ECO:0000256" key="3">
    <source>
        <dbReference type="ARBA" id="ARBA00022478"/>
    </source>
</evidence>
<name>A0ABQ7HZW8_9MICR</name>
<dbReference type="Pfam" id="PF05158">
    <property type="entry name" value="RNA_pol_Rpc34"/>
    <property type="match status" value="1"/>
</dbReference>
<comment type="caution">
    <text evidence="6">The sequence shown here is derived from an EMBL/GenBank/DDBJ whole genome shotgun (WGS) entry which is preliminary data.</text>
</comment>
<evidence type="ECO:0000313" key="7">
    <source>
        <dbReference type="Proteomes" id="UP001516464"/>
    </source>
</evidence>
<accession>A0ABQ7HZW8</accession>
<dbReference type="Proteomes" id="UP001516464">
    <property type="component" value="Unassembled WGS sequence"/>
</dbReference>
<proteinExistence type="inferred from homology"/>
<dbReference type="PANTHER" id="PTHR12780">
    <property type="entry name" value="RNA POLYMERASE III DNA DIRECTED , 39KD SUBUNIT-RELATED"/>
    <property type="match status" value="1"/>
</dbReference>
<keyword evidence="4" id="KW-0804">Transcription</keyword>
<keyword evidence="7" id="KW-1185">Reference proteome</keyword>
<dbReference type="SUPFAM" id="SSF46785">
    <property type="entry name" value="Winged helix' DNA-binding domain"/>
    <property type="match status" value="2"/>
</dbReference>
<dbReference type="InterPro" id="IPR036388">
    <property type="entry name" value="WH-like_DNA-bd_sf"/>
</dbReference>
<keyword evidence="3 6" id="KW-0240">DNA-directed RNA polymerase</keyword>
<keyword evidence="5" id="KW-0539">Nucleus</keyword>
<protein>
    <submittedName>
        <fullName evidence="6">DNA-directed RNA polymerase III subunit rpc6</fullName>
    </submittedName>
</protein>